<dbReference type="Pfam" id="PF00249">
    <property type="entry name" value="Myb_DNA-binding"/>
    <property type="match status" value="1"/>
</dbReference>
<accession>A0AAE1MPJ6</accession>
<evidence type="ECO:0000256" key="5">
    <source>
        <dbReference type="SAM" id="MobiDB-lite"/>
    </source>
</evidence>
<comment type="subcellular location">
    <subcellularLocation>
        <location evidence="1">Nucleus</location>
    </subcellularLocation>
</comment>
<dbReference type="PANTHER" id="PTHR31314:SF113">
    <property type="entry name" value="MYB FAMILY TRANSCRIPTION FACTOR MPH1"/>
    <property type="match status" value="1"/>
</dbReference>
<keyword evidence="2" id="KW-0805">Transcription regulation</keyword>
<dbReference type="GO" id="GO:0005634">
    <property type="term" value="C:nucleus"/>
    <property type="evidence" value="ECO:0007669"/>
    <property type="project" value="UniProtKB-SubCell"/>
</dbReference>
<keyword evidence="3" id="KW-0804">Transcription</keyword>
<feature type="compositionally biased region" description="Acidic residues" evidence="5">
    <location>
        <begin position="194"/>
        <end position="209"/>
    </location>
</feature>
<evidence type="ECO:0000313" key="7">
    <source>
        <dbReference type="EMBL" id="KAK4275632.1"/>
    </source>
</evidence>
<dbReference type="InterPro" id="IPR017930">
    <property type="entry name" value="Myb_dom"/>
</dbReference>
<protein>
    <recommendedName>
        <fullName evidence="6">HTH myb-type domain-containing protein</fullName>
    </recommendedName>
</protein>
<evidence type="ECO:0000256" key="2">
    <source>
        <dbReference type="ARBA" id="ARBA00023015"/>
    </source>
</evidence>
<evidence type="ECO:0000313" key="8">
    <source>
        <dbReference type="Proteomes" id="UP001293593"/>
    </source>
</evidence>
<dbReference type="NCBIfam" id="TIGR01557">
    <property type="entry name" value="myb_SHAQKYF"/>
    <property type="match status" value="1"/>
</dbReference>
<dbReference type="PROSITE" id="PS51294">
    <property type="entry name" value="HTH_MYB"/>
    <property type="match status" value="1"/>
</dbReference>
<reference evidence="7" key="1">
    <citation type="submission" date="2023-10" db="EMBL/GenBank/DDBJ databases">
        <title>Chromosome-level genome of the transformable northern wattle, Acacia crassicarpa.</title>
        <authorList>
            <person name="Massaro I."/>
            <person name="Sinha N.R."/>
            <person name="Poethig S."/>
            <person name="Leichty A.R."/>
        </authorList>
    </citation>
    <scope>NUCLEOTIDE SEQUENCE</scope>
    <source>
        <strain evidence="7">Acra3RX</strain>
        <tissue evidence="7">Leaf</tissue>
    </source>
</reference>
<dbReference type="InterPro" id="IPR046955">
    <property type="entry name" value="PHR1-like"/>
</dbReference>
<dbReference type="Gene3D" id="1.10.10.60">
    <property type="entry name" value="Homeodomain-like"/>
    <property type="match status" value="1"/>
</dbReference>
<feature type="domain" description="HTH myb-type" evidence="6">
    <location>
        <begin position="16"/>
        <end position="76"/>
    </location>
</feature>
<dbReference type="AlphaFoldDB" id="A0AAE1MPJ6"/>
<keyword evidence="8" id="KW-1185">Reference proteome</keyword>
<evidence type="ECO:0000256" key="3">
    <source>
        <dbReference type="ARBA" id="ARBA00023163"/>
    </source>
</evidence>
<organism evidence="7 8">
    <name type="scientific">Acacia crassicarpa</name>
    <name type="common">northern wattle</name>
    <dbReference type="NCBI Taxonomy" id="499986"/>
    <lineage>
        <taxon>Eukaryota</taxon>
        <taxon>Viridiplantae</taxon>
        <taxon>Streptophyta</taxon>
        <taxon>Embryophyta</taxon>
        <taxon>Tracheophyta</taxon>
        <taxon>Spermatophyta</taxon>
        <taxon>Magnoliopsida</taxon>
        <taxon>eudicotyledons</taxon>
        <taxon>Gunneridae</taxon>
        <taxon>Pentapetalae</taxon>
        <taxon>rosids</taxon>
        <taxon>fabids</taxon>
        <taxon>Fabales</taxon>
        <taxon>Fabaceae</taxon>
        <taxon>Caesalpinioideae</taxon>
        <taxon>mimosoid clade</taxon>
        <taxon>Acacieae</taxon>
        <taxon>Acacia</taxon>
    </lineage>
</organism>
<dbReference type="InterPro" id="IPR009057">
    <property type="entry name" value="Homeodomain-like_sf"/>
</dbReference>
<sequence length="234" mass="26905">MKKNCQQRNDVRQYHKSELPRLRWTPELHRHFVEAVETLGGQDKATPKRILQMMRVKGLRISHVKSHLQMYRNMKGHSIMSQVHHHHNHQAHKGKAHQARDNNDLHICCICLPQRSPGTKLLTSKYNNSVKRELHPLDIKGLSQSSEEFYYDLNQEPYTTTSTDNSGTAPFGDHSFSFNHTHLLPVNIMHSVQDEEDGHGDDDDENEEEQVVHDSTSSTESLGGNNHINLDLTI</sequence>
<dbReference type="FunFam" id="1.10.10.60:FF:000002">
    <property type="entry name" value="Myb family transcription factor"/>
    <property type="match status" value="1"/>
</dbReference>
<evidence type="ECO:0000256" key="1">
    <source>
        <dbReference type="ARBA" id="ARBA00004123"/>
    </source>
</evidence>
<proteinExistence type="predicted"/>
<evidence type="ECO:0000256" key="4">
    <source>
        <dbReference type="ARBA" id="ARBA00023242"/>
    </source>
</evidence>
<gene>
    <name evidence="7" type="ORF">QN277_018678</name>
</gene>
<feature type="compositionally biased region" description="Polar residues" evidence="5">
    <location>
        <begin position="215"/>
        <end position="228"/>
    </location>
</feature>
<dbReference type="PANTHER" id="PTHR31314">
    <property type="entry name" value="MYB FAMILY TRANSCRIPTION FACTOR PHL7-LIKE"/>
    <property type="match status" value="1"/>
</dbReference>
<feature type="region of interest" description="Disordered" evidence="5">
    <location>
        <begin position="193"/>
        <end position="234"/>
    </location>
</feature>
<dbReference type="GO" id="GO:0003700">
    <property type="term" value="F:DNA-binding transcription factor activity"/>
    <property type="evidence" value="ECO:0007669"/>
    <property type="project" value="InterPro"/>
</dbReference>
<dbReference type="GO" id="GO:0003677">
    <property type="term" value="F:DNA binding"/>
    <property type="evidence" value="ECO:0007669"/>
    <property type="project" value="InterPro"/>
</dbReference>
<dbReference type="InterPro" id="IPR006447">
    <property type="entry name" value="Myb_dom_plants"/>
</dbReference>
<keyword evidence="4" id="KW-0539">Nucleus</keyword>
<evidence type="ECO:0000259" key="6">
    <source>
        <dbReference type="PROSITE" id="PS51294"/>
    </source>
</evidence>
<name>A0AAE1MPJ6_9FABA</name>
<comment type="caution">
    <text evidence="7">The sequence shown here is derived from an EMBL/GenBank/DDBJ whole genome shotgun (WGS) entry which is preliminary data.</text>
</comment>
<dbReference type="SUPFAM" id="SSF46689">
    <property type="entry name" value="Homeodomain-like"/>
    <property type="match status" value="1"/>
</dbReference>
<dbReference type="InterPro" id="IPR001005">
    <property type="entry name" value="SANT/Myb"/>
</dbReference>
<dbReference type="Proteomes" id="UP001293593">
    <property type="component" value="Unassembled WGS sequence"/>
</dbReference>
<dbReference type="EMBL" id="JAWXYG010000004">
    <property type="protein sequence ID" value="KAK4275632.1"/>
    <property type="molecule type" value="Genomic_DNA"/>
</dbReference>